<name>A0A0B2VYG2_TOXCA</name>
<dbReference type="AlphaFoldDB" id="A0A0B2VYG2"/>
<evidence type="ECO:0000313" key="2">
    <source>
        <dbReference type="Proteomes" id="UP000031036"/>
    </source>
</evidence>
<accession>A0A0B2VYG2</accession>
<proteinExistence type="predicted"/>
<protein>
    <submittedName>
        <fullName evidence="1">Uncharacterized protein</fullName>
    </submittedName>
</protein>
<evidence type="ECO:0000313" key="1">
    <source>
        <dbReference type="EMBL" id="KHN86469.1"/>
    </source>
</evidence>
<reference evidence="1 2" key="1">
    <citation type="submission" date="2014-11" db="EMBL/GenBank/DDBJ databases">
        <title>Genetic blueprint of the zoonotic pathogen Toxocara canis.</title>
        <authorList>
            <person name="Zhu X.-Q."/>
            <person name="Korhonen P.K."/>
            <person name="Cai H."/>
            <person name="Young N.D."/>
            <person name="Nejsum P."/>
            <person name="von Samson-Himmelstjerna G."/>
            <person name="Boag P.R."/>
            <person name="Tan P."/>
            <person name="Li Q."/>
            <person name="Min J."/>
            <person name="Yang Y."/>
            <person name="Wang X."/>
            <person name="Fang X."/>
            <person name="Hall R.S."/>
            <person name="Hofmann A."/>
            <person name="Sternberg P.W."/>
            <person name="Jex A.R."/>
            <person name="Gasser R.B."/>
        </authorList>
    </citation>
    <scope>NUCLEOTIDE SEQUENCE [LARGE SCALE GENOMIC DNA]</scope>
    <source>
        <strain evidence="1">PN_DK_2014</strain>
    </source>
</reference>
<keyword evidence="2" id="KW-1185">Reference proteome</keyword>
<sequence>MAASDLYPMFYAAFVCPRHSHTLSGVSTSVVSLKRNVFQSVMESFAKDVRKGICRYEYNIDRIAAKYLKAASFSSAVICLETMKDFERKYTNNGFSGIRLKNDVVNFLPSTSVRRKGKVEKNESGKVRRIELTEQHRFVDSEAQNDGGLVRRETNLDRKLLIKRDCTPERPIPGSSKPFHMVVGAGRESIRSGAVDLSFFKSVTPAHQKQQLESKMLTLPSVDEKVKGMLALPAASKTIKKKAPAIKAKGCDKTGCVSGEISATALHANRDVRFIHWLDEAKLRTQKEDFDCDDHVENFWKIYSRHYSRVRRVSKLIGGRRR</sequence>
<gene>
    <name evidence="1" type="ORF">Tcan_13175</name>
</gene>
<dbReference type="Proteomes" id="UP000031036">
    <property type="component" value="Unassembled WGS sequence"/>
</dbReference>
<dbReference type="EMBL" id="JPKZ01000618">
    <property type="protein sequence ID" value="KHN86469.1"/>
    <property type="molecule type" value="Genomic_DNA"/>
</dbReference>
<comment type="caution">
    <text evidence="1">The sequence shown here is derived from an EMBL/GenBank/DDBJ whole genome shotgun (WGS) entry which is preliminary data.</text>
</comment>
<organism evidence="1 2">
    <name type="scientific">Toxocara canis</name>
    <name type="common">Canine roundworm</name>
    <dbReference type="NCBI Taxonomy" id="6265"/>
    <lineage>
        <taxon>Eukaryota</taxon>
        <taxon>Metazoa</taxon>
        <taxon>Ecdysozoa</taxon>
        <taxon>Nematoda</taxon>
        <taxon>Chromadorea</taxon>
        <taxon>Rhabditida</taxon>
        <taxon>Spirurina</taxon>
        <taxon>Ascaridomorpha</taxon>
        <taxon>Ascaridoidea</taxon>
        <taxon>Toxocaridae</taxon>
        <taxon>Toxocara</taxon>
    </lineage>
</organism>